<dbReference type="Proteomes" id="UP000051164">
    <property type="component" value="Unassembled WGS sequence"/>
</dbReference>
<evidence type="ECO:0000313" key="3">
    <source>
        <dbReference type="EMBL" id="KRM53574.1"/>
    </source>
</evidence>
<proteinExistence type="predicted"/>
<evidence type="ECO:0000256" key="2">
    <source>
        <dbReference type="SAM" id="Phobius"/>
    </source>
</evidence>
<gene>
    <name evidence="3" type="ORF">FC95_GL000807</name>
</gene>
<keyword evidence="2" id="KW-1133">Transmembrane helix</keyword>
<feature type="region of interest" description="Disordered" evidence="1">
    <location>
        <begin position="193"/>
        <end position="231"/>
    </location>
</feature>
<keyword evidence="2" id="KW-0472">Membrane</keyword>
<comment type="caution">
    <text evidence="3">The sequence shown here is derived from an EMBL/GenBank/DDBJ whole genome shotgun (WGS) entry which is preliminary data.</text>
</comment>
<protein>
    <submittedName>
        <fullName evidence="3">Lipoprotein</fullName>
    </submittedName>
</protein>
<evidence type="ECO:0000256" key="1">
    <source>
        <dbReference type="SAM" id="MobiDB-lite"/>
    </source>
</evidence>
<feature type="transmembrane region" description="Helical" evidence="2">
    <location>
        <begin position="14"/>
        <end position="33"/>
    </location>
</feature>
<dbReference type="EMBL" id="AYYV01000016">
    <property type="protein sequence ID" value="KRM53574.1"/>
    <property type="molecule type" value="Genomic_DNA"/>
</dbReference>
<evidence type="ECO:0000313" key="4">
    <source>
        <dbReference type="Proteomes" id="UP000051164"/>
    </source>
</evidence>
<dbReference type="AlphaFoldDB" id="A0A8E1V338"/>
<keyword evidence="2" id="KW-0812">Transmembrane</keyword>
<accession>A0A8E1V338</accession>
<keyword evidence="3" id="KW-0449">Lipoprotein</keyword>
<name>A0A8E1V338_LENKE</name>
<feature type="compositionally biased region" description="Low complexity" evidence="1">
    <location>
        <begin position="197"/>
        <end position="229"/>
    </location>
</feature>
<reference evidence="3 4" key="1">
    <citation type="journal article" date="2015" name="Genome Announc.">
        <title>Expanding the biotechnology potential of lactobacilli through comparative genomics of 213 strains and associated genera.</title>
        <authorList>
            <person name="Sun Z."/>
            <person name="Harris H.M."/>
            <person name="McCann A."/>
            <person name="Guo C."/>
            <person name="Argimon S."/>
            <person name="Zhang W."/>
            <person name="Yang X."/>
            <person name="Jeffery I.B."/>
            <person name="Cooney J.C."/>
            <person name="Kagawa T.F."/>
            <person name="Liu W."/>
            <person name="Song Y."/>
            <person name="Salvetti E."/>
            <person name="Wrobel A."/>
            <person name="Rasinkangas P."/>
            <person name="Parkhill J."/>
            <person name="Rea M.C."/>
            <person name="O'Sullivan O."/>
            <person name="Ritari J."/>
            <person name="Douillard F.P."/>
            <person name="Paul Ross R."/>
            <person name="Yang R."/>
            <person name="Briner A.E."/>
            <person name="Felis G.E."/>
            <person name="de Vos W.M."/>
            <person name="Barrangou R."/>
            <person name="Klaenhammer T.R."/>
            <person name="Caufield P.W."/>
            <person name="Cui Y."/>
            <person name="Zhang H."/>
            <person name="O'Toole P.W."/>
        </authorList>
    </citation>
    <scope>NUCLEOTIDE SEQUENCE [LARGE SCALE GENOMIC DNA]</scope>
    <source>
        <strain evidence="3 4">DSM 20587</strain>
    </source>
</reference>
<sequence>MNKFYWEGFNLKKWIWIVIAIVIGASIGGYAYARHSQNEKIYAEAMQRGRLQISNKKYTAAETSFTNALRRKPNDDKANANLNQTQSFIAAKDLFDSLKFGQAKSEYQSVVDTKKGNQLLSDRAKAQVDKIKNIQKNRKNYNKIYEQALDQAGDAQYTQSNSTLDKIFSDKSIHQTYYADILKKAEDLRDKNNDAISGNTSTSSSSSFESSSSDSNTNNNPNVNGNSASLTSSEKKAAAAYKGSNEYTVTKKDKDLDGKPITAAQISSARKKISAAGVDSNAMSDQDVRNVIKGAHKNGETIGQYVKAHY</sequence>
<organism evidence="3 4">
    <name type="scientific">Lentilactobacillus kefiri DSM 20587 = JCM 5818</name>
    <dbReference type="NCBI Taxonomy" id="1423764"/>
    <lineage>
        <taxon>Bacteria</taxon>
        <taxon>Bacillati</taxon>
        <taxon>Bacillota</taxon>
        <taxon>Bacilli</taxon>
        <taxon>Lactobacillales</taxon>
        <taxon>Lactobacillaceae</taxon>
        <taxon>Lentilactobacillus</taxon>
    </lineage>
</organism>